<evidence type="ECO:0000256" key="1">
    <source>
        <dbReference type="ARBA" id="ARBA00022614"/>
    </source>
</evidence>
<dbReference type="SUPFAM" id="SSF52047">
    <property type="entry name" value="RNI-like"/>
    <property type="match status" value="1"/>
</dbReference>
<dbReference type="SMART" id="SM00364">
    <property type="entry name" value="LRR_BAC"/>
    <property type="match status" value="2"/>
</dbReference>
<dbReference type="PROSITE" id="PS51450">
    <property type="entry name" value="LRR"/>
    <property type="match status" value="2"/>
</dbReference>
<sequence>MNLPRTFLQTSQPLVAKSLSEATRAGKRLRELILSSSEDLRCVNLMCEKVGEPCICRLARTLSQTPALERLVLSNNNLTVLPEEVFKLQSLRYLDLSNNLLRELPPSVLQLSSLEVLSVDENLLADSSTGNIVVDDSKKQVRQFIRERTAVPSCKTTK</sequence>
<reference evidence="3 4" key="1">
    <citation type="journal article" date="2014" name="Mol. Plant">
        <title>Chromosome Scale Genome Assembly and Transcriptome Profiling of Nannochloropsis gaditana in Nitrogen Depletion.</title>
        <authorList>
            <person name="Corteggiani Carpinelli E."/>
            <person name="Telatin A."/>
            <person name="Vitulo N."/>
            <person name="Forcato C."/>
            <person name="D'Angelo M."/>
            <person name="Schiavon R."/>
            <person name="Vezzi A."/>
            <person name="Giacometti G.M."/>
            <person name="Morosinotto T."/>
            <person name="Valle G."/>
        </authorList>
    </citation>
    <scope>NUCLEOTIDE SEQUENCE [LARGE SCALE GENOMIC DNA]</scope>
    <source>
        <strain evidence="3 4">B-31</strain>
    </source>
</reference>
<dbReference type="InterPro" id="IPR032675">
    <property type="entry name" value="LRR_dom_sf"/>
</dbReference>
<dbReference type="GO" id="GO:0005737">
    <property type="term" value="C:cytoplasm"/>
    <property type="evidence" value="ECO:0007669"/>
    <property type="project" value="TreeGrafter"/>
</dbReference>
<dbReference type="OrthoDB" id="1394818at2759"/>
<comment type="caution">
    <text evidence="3">The sequence shown here is derived from an EMBL/GenBank/DDBJ whole genome shotgun (WGS) entry which is preliminary data.</text>
</comment>
<dbReference type="InterPro" id="IPR001611">
    <property type="entry name" value="Leu-rich_rpt"/>
</dbReference>
<dbReference type="InterPro" id="IPR003591">
    <property type="entry name" value="Leu-rich_rpt_typical-subtyp"/>
</dbReference>
<accession>W7U0H9</accession>
<dbReference type="Pfam" id="PF13855">
    <property type="entry name" value="LRR_8"/>
    <property type="match status" value="1"/>
</dbReference>
<dbReference type="Proteomes" id="UP000019335">
    <property type="component" value="Chromosome 9"/>
</dbReference>
<keyword evidence="2" id="KW-0677">Repeat</keyword>
<dbReference type="InterPro" id="IPR050216">
    <property type="entry name" value="LRR_domain-containing"/>
</dbReference>
<protein>
    <submittedName>
        <fullName evidence="3">Peptidyl-prolyl cis-trans fkbp-type</fullName>
    </submittedName>
</protein>
<dbReference type="Gene3D" id="3.80.10.10">
    <property type="entry name" value="Ribonuclease Inhibitor"/>
    <property type="match status" value="1"/>
</dbReference>
<dbReference type="EMBL" id="AZIL01000703">
    <property type="protein sequence ID" value="EWM26129.1"/>
    <property type="molecule type" value="Genomic_DNA"/>
</dbReference>
<evidence type="ECO:0000256" key="2">
    <source>
        <dbReference type="ARBA" id="ARBA00022737"/>
    </source>
</evidence>
<keyword evidence="4" id="KW-1185">Reference proteome</keyword>
<dbReference type="PANTHER" id="PTHR48051">
    <property type="match status" value="1"/>
</dbReference>
<dbReference type="SMART" id="SM00369">
    <property type="entry name" value="LRR_TYP"/>
    <property type="match status" value="2"/>
</dbReference>
<proteinExistence type="predicted"/>
<dbReference type="AlphaFoldDB" id="W7U0H9"/>
<name>W7U0H9_9STRA</name>
<keyword evidence="1" id="KW-0433">Leucine-rich repeat</keyword>
<evidence type="ECO:0000313" key="4">
    <source>
        <dbReference type="Proteomes" id="UP000019335"/>
    </source>
</evidence>
<gene>
    <name evidence="3" type="ORF">Naga_100014g50</name>
</gene>
<organism evidence="3 4">
    <name type="scientific">Nannochloropsis gaditana</name>
    <dbReference type="NCBI Taxonomy" id="72520"/>
    <lineage>
        <taxon>Eukaryota</taxon>
        <taxon>Sar</taxon>
        <taxon>Stramenopiles</taxon>
        <taxon>Ochrophyta</taxon>
        <taxon>Eustigmatophyceae</taxon>
        <taxon>Eustigmatales</taxon>
        <taxon>Monodopsidaceae</taxon>
        <taxon>Nannochloropsis</taxon>
    </lineage>
</organism>
<dbReference type="PRINTS" id="PR00019">
    <property type="entry name" value="LEURICHRPT"/>
</dbReference>
<evidence type="ECO:0000313" key="3">
    <source>
        <dbReference type="EMBL" id="EWM26129.1"/>
    </source>
</evidence>
<dbReference type="PANTHER" id="PTHR48051:SF1">
    <property type="entry name" value="RAS SUPPRESSOR PROTEIN 1"/>
    <property type="match status" value="1"/>
</dbReference>